<keyword evidence="1" id="KW-0472">Membrane</keyword>
<organism evidence="2 3">
    <name type="scientific">Plasmodium ovale curtisi</name>
    <dbReference type="NCBI Taxonomy" id="864141"/>
    <lineage>
        <taxon>Eukaryota</taxon>
        <taxon>Sar</taxon>
        <taxon>Alveolata</taxon>
        <taxon>Apicomplexa</taxon>
        <taxon>Aconoidasida</taxon>
        <taxon>Haemosporida</taxon>
        <taxon>Plasmodiidae</taxon>
        <taxon>Plasmodium</taxon>
        <taxon>Plasmodium (Plasmodium)</taxon>
    </lineage>
</organism>
<dbReference type="AlphaFoldDB" id="A0A1A8X7V1"/>
<dbReference type="Proteomes" id="UP000078546">
    <property type="component" value="Unassembled WGS sequence"/>
</dbReference>
<dbReference type="EMBL" id="FLQV01002427">
    <property type="protein sequence ID" value="SBT01327.1"/>
    <property type="molecule type" value="Genomic_DNA"/>
</dbReference>
<protein>
    <recommendedName>
        <fullName evidence="4">PIR Superfamily Protein</fullName>
    </recommendedName>
</protein>
<keyword evidence="1" id="KW-1133">Transmembrane helix</keyword>
<evidence type="ECO:0000313" key="3">
    <source>
        <dbReference type="Proteomes" id="UP000078546"/>
    </source>
</evidence>
<evidence type="ECO:0000256" key="1">
    <source>
        <dbReference type="SAM" id="Phobius"/>
    </source>
</evidence>
<sequence length="87" mass="10093">MLNDAEEVLIHCDPGSICVPEDFVNTSINFSDYRIMPLIILSVWAVFLSVFFIYKLTPFGSRLKNILQGTYIIRKDAENEEMKELFE</sequence>
<evidence type="ECO:0000313" key="2">
    <source>
        <dbReference type="EMBL" id="SBT01327.1"/>
    </source>
</evidence>
<name>A0A1A8X7V1_PLAOA</name>
<accession>A0A1A8X7V1</accession>
<reference evidence="3" key="1">
    <citation type="submission" date="2016-05" db="EMBL/GenBank/DDBJ databases">
        <authorList>
            <person name="Naeem Raeece"/>
        </authorList>
    </citation>
    <scope>NUCLEOTIDE SEQUENCE [LARGE SCALE GENOMIC DNA]</scope>
</reference>
<evidence type="ECO:0008006" key="4">
    <source>
        <dbReference type="Google" id="ProtNLM"/>
    </source>
</evidence>
<proteinExistence type="predicted"/>
<feature type="transmembrane region" description="Helical" evidence="1">
    <location>
        <begin position="35"/>
        <end position="54"/>
    </location>
</feature>
<gene>
    <name evidence="2" type="ORF">POVCU1_066120</name>
</gene>
<keyword evidence="1" id="KW-0812">Transmembrane</keyword>